<name>A0ABT9FWP3_9BACL</name>
<proteinExistence type="predicted"/>
<sequence length="70" mass="8209">MPTNRKLWTDGDFQEAIDRHLPVRIFEDDQLVGSGGHVIRFDDTTVVIQTSVSDLAYHDRSRCEFFELRR</sequence>
<dbReference type="Proteomes" id="UP001241848">
    <property type="component" value="Unassembled WGS sequence"/>
</dbReference>
<reference evidence="1 2" key="1">
    <citation type="submission" date="2022-10" db="EMBL/GenBank/DDBJ databases">
        <title>Paenibacillus description and whole genome data of maize root bacterial community.</title>
        <authorList>
            <person name="Marton D."/>
            <person name="Farkas M."/>
            <person name="Cserhati M."/>
        </authorList>
    </citation>
    <scope>NUCLEOTIDE SEQUENCE [LARGE SCALE GENOMIC DNA]</scope>
    <source>
        <strain evidence="1 2">P96</strain>
    </source>
</reference>
<evidence type="ECO:0000313" key="1">
    <source>
        <dbReference type="EMBL" id="MDP4099054.1"/>
    </source>
</evidence>
<evidence type="ECO:0000313" key="2">
    <source>
        <dbReference type="Proteomes" id="UP001241848"/>
    </source>
</evidence>
<organism evidence="1 2">
    <name type="scientific">Paenibacillus zeirhizosphaerae</name>
    <dbReference type="NCBI Taxonomy" id="2987519"/>
    <lineage>
        <taxon>Bacteria</taxon>
        <taxon>Bacillati</taxon>
        <taxon>Bacillota</taxon>
        <taxon>Bacilli</taxon>
        <taxon>Bacillales</taxon>
        <taxon>Paenibacillaceae</taxon>
        <taxon>Paenibacillus</taxon>
    </lineage>
</organism>
<gene>
    <name evidence="1" type="ORF">OIN60_20210</name>
</gene>
<keyword evidence="2" id="KW-1185">Reference proteome</keyword>
<protein>
    <submittedName>
        <fullName evidence="1">Uncharacterized protein</fullName>
    </submittedName>
</protein>
<comment type="caution">
    <text evidence="1">The sequence shown here is derived from an EMBL/GenBank/DDBJ whole genome shotgun (WGS) entry which is preliminary data.</text>
</comment>
<dbReference type="EMBL" id="JAPCKK010000031">
    <property type="protein sequence ID" value="MDP4099054.1"/>
    <property type="molecule type" value="Genomic_DNA"/>
</dbReference>
<dbReference type="RefSeq" id="WP_305756668.1">
    <property type="nucleotide sequence ID" value="NZ_JAPCKK010000031.1"/>
</dbReference>
<accession>A0ABT9FWP3</accession>